<dbReference type="PANTHER" id="PTHR10782:SF4">
    <property type="entry name" value="TONALLI, ISOFORM E"/>
    <property type="match status" value="1"/>
</dbReference>
<feature type="region of interest" description="Disordered" evidence="9">
    <location>
        <begin position="553"/>
        <end position="596"/>
    </location>
</feature>
<evidence type="ECO:0000256" key="3">
    <source>
        <dbReference type="ARBA" id="ARBA00022679"/>
    </source>
</evidence>
<keyword evidence="4" id="KW-0479">Metal-binding</keyword>
<dbReference type="Pfam" id="PF02891">
    <property type="entry name" value="zf-MIZ"/>
    <property type="match status" value="1"/>
</dbReference>
<keyword evidence="5 8" id="KW-0863">Zinc-finger</keyword>
<dbReference type="Gene3D" id="2.60.120.780">
    <property type="entry name" value="PINIT domain"/>
    <property type="match status" value="1"/>
</dbReference>
<comment type="similarity">
    <text evidence="2">Belongs to the PIAS family.</text>
</comment>
<name>A0A9P3G4G4_9APHY</name>
<dbReference type="Proteomes" id="UP000703269">
    <property type="component" value="Unassembled WGS sequence"/>
</dbReference>
<feature type="compositionally biased region" description="Low complexity" evidence="9">
    <location>
        <begin position="118"/>
        <end position="147"/>
    </location>
</feature>
<gene>
    <name evidence="12" type="ORF">PsYK624_037570</name>
</gene>
<evidence type="ECO:0000256" key="1">
    <source>
        <dbReference type="ARBA" id="ARBA00004718"/>
    </source>
</evidence>
<dbReference type="InterPro" id="IPR004181">
    <property type="entry name" value="Znf_MIZ"/>
</dbReference>
<dbReference type="OrthoDB" id="28127at2759"/>
<dbReference type="InterPro" id="IPR038654">
    <property type="entry name" value="PINIT_sf"/>
</dbReference>
<keyword evidence="7" id="KW-0862">Zinc</keyword>
<dbReference type="GO" id="GO:0016874">
    <property type="term" value="F:ligase activity"/>
    <property type="evidence" value="ECO:0007669"/>
    <property type="project" value="UniProtKB-KW"/>
</dbReference>
<evidence type="ECO:0000313" key="13">
    <source>
        <dbReference type="Proteomes" id="UP000703269"/>
    </source>
</evidence>
<evidence type="ECO:0000256" key="2">
    <source>
        <dbReference type="ARBA" id="ARBA00005383"/>
    </source>
</evidence>
<feature type="region of interest" description="Disordered" evidence="9">
    <location>
        <begin position="99"/>
        <end position="147"/>
    </location>
</feature>
<dbReference type="GO" id="GO:0061665">
    <property type="term" value="F:SUMO ligase activity"/>
    <property type="evidence" value="ECO:0007669"/>
    <property type="project" value="TreeGrafter"/>
</dbReference>
<dbReference type="InterPro" id="IPR023321">
    <property type="entry name" value="PINIT"/>
</dbReference>
<feature type="region of interest" description="Disordered" evidence="9">
    <location>
        <begin position="446"/>
        <end position="482"/>
    </location>
</feature>
<feature type="domain" description="PINIT" evidence="11">
    <location>
        <begin position="138"/>
        <end position="304"/>
    </location>
</feature>
<proteinExistence type="inferred from homology"/>
<evidence type="ECO:0000256" key="8">
    <source>
        <dbReference type="PROSITE-ProRule" id="PRU00452"/>
    </source>
</evidence>
<keyword evidence="6" id="KW-0833">Ubl conjugation pathway</keyword>
<feature type="region of interest" description="Disordered" evidence="9">
    <location>
        <begin position="616"/>
        <end position="658"/>
    </location>
</feature>
<dbReference type="Gene3D" id="3.30.40.10">
    <property type="entry name" value="Zinc/RING finger domain, C3HC4 (zinc finger)"/>
    <property type="match status" value="1"/>
</dbReference>
<dbReference type="InterPro" id="IPR013083">
    <property type="entry name" value="Znf_RING/FYVE/PHD"/>
</dbReference>
<dbReference type="AlphaFoldDB" id="A0A9P3G4G4"/>
<evidence type="ECO:0000259" key="10">
    <source>
        <dbReference type="PROSITE" id="PS51044"/>
    </source>
</evidence>
<evidence type="ECO:0000256" key="9">
    <source>
        <dbReference type="SAM" id="MobiDB-lite"/>
    </source>
</evidence>
<organism evidence="12 13">
    <name type="scientific">Phanerochaete sordida</name>
    <dbReference type="NCBI Taxonomy" id="48140"/>
    <lineage>
        <taxon>Eukaryota</taxon>
        <taxon>Fungi</taxon>
        <taxon>Dikarya</taxon>
        <taxon>Basidiomycota</taxon>
        <taxon>Agaricomycotina</taxon>
        <taxon>Agaricomycetes</taxon>
        <taxon>Polyporales</taxon>
        <taxon>Phanerochaetaceae</taxon>
        <taxon>Phanerochaete</taxon>
    </lineage>
</organism>
<evidence type="ECO:0000256" key="7">
    <source>
        <dbReference type="ARBA" id="ARBA00022833"/>
    </source>
</evidence>
<evidence type="ECO:0000256" key="5">
    <source>
        <dbReference type="ARBA" id="ARBA00022771"/>
    </source>
</evidence>
<feature type="compositionally biased region" description="Pro residues" evidence="9">
    <location>
        <begin position="646"/>
        <end position="658"/>
    </location>
</feature>
<keyword evidence="13" id="KW-1185">Reference proteome</keyword>
<feature type="compositionally biased region" description="Pro residues" evidence="9">
    <location>
        <begin position="623"/>
        <end position="639"/>
    </location>
</feature>
<comment type="caution">
    <text evidence="12">The sequence shown here is derived from an EMBL/GenBank/DDBJ whole genome shotgun (WGS) entry which is preliminary data.</text>
</comment>
<keyword evidence="12" id="KW-0436">Ligase</keyword>
<evidence type="ECO:0000313" key="12">
    <source>
        <dbReference type="EMBL" id="GJE87674.1"/>
    </source>
</evidence>
<sequence>MSSTDVWAEFDTVRHNVKHNTVDRLKQIILSFNEQCGTSFTKSGKKQELIDRITRELDLWRRANNVDRWMKAKTILTQQGRSMYTNYVPQANSYGIPPPTTYSTPASAHFQSRPPGTSALPAYDPYAAPRRPAAPATTPAASSSSAAPTIQFKHSPFFRIDRIVSSIVECPESSSQMDRRQQSVSFYLTQEVIQKLESKSPKYQLRLYCTSSTYHSPTPSFRPNAGPCPIEFPPTCEVRVNNTILNANLKGMKKKPGTAPPPDLGKLLKLNSGAPNRVEIIYVNSQTPVPAKKYYLCAALVEVTTVDQLIDRLRKGKYRSSNEIVAKMAQQASEDDDIVAGSQKMSLKCPLSYMRIATPARSAHCVHSQCFDAYSWYSMMEQTTTWLCPVCEKVLNTEDLIVDGYFDDILKETHEDVEDVIVEADGQWHTADNKYGSASWKAIHPPIKDSTHSLPPTPVKKRTPSPPIGLTNGDAPLKSGPSNAEIVILDSDDEDEASIGSLPPRSQTVESDIIDLTLDSDDEDTVVSLPVQKKRKSDDRELVSPTEQIWKKSRLDVSPTDSTAVAHSSTPVRYSNSSSYSPPSRDPIGMLQPPSPPIRYNANGYAAHTTATAYASSTYIPPGGAPVPLRAPPYVPPPYHGQAPHGAPPPPPSSWSRH</sequence>
<keyword evidence="3" id="KW-0808">Transferase</keyword>
<reference evidence="12 13" key="1">
    <citation type="submission" date="2021-08" db="EMBL/GenBank/DDBJ databases">
        <title>Draft Genome Sequence of Phanerochaete sordida strain YK-624.</title>
        <authorList>
            <person name="Mori T."/>
            <person name="Dohra H."/>
            <person name="Suzuki T."/>
            <person name="Kawagishi H."/>
            <person name="Hirai H."/>
        </authorList>
    </citation>
    <scope>NUCLEOTIDE SEQUENCE [LARGE SCALE GENOMIC DNA]</scope>
    <source>
        <strain evidence="12 13">YK-624</strain>
    </source>
</reference>
<feature type="domain" description="SP-RING-type" evidence="10">
    <location>
        <begin position="334"/>
        <end position="419"/>
    </location>
</feature>
<evidence type="ECO:0000256" key="6">
    <source>
        <dbReference type="ARBA" id="ARBA00022786"/>
    </source>
</evidence>
<comment type="pathway">
    <text evidence="1">Protein modification; protein sumoylation.</text>
</comment>
<dbReference type="PROSITE" id="PS51466">
    <property type="entry name" value="PINIT"/>
    <property type="match status" value="1"/>
</dbReference>
<dbReference type="PANTHER" id="PTHR10782">
    <property type="entry name" value="ZINC FINGER MIZ DOMAIN-CONTAINING PROTEIN"/>
    <property type="match status" value="1"/>
</dbReference>
<dbReference type="GO" id="GO:0008270">
    <property type="term" value="F:zinc ion binding"/>
    <property type="evidence" value="ECO:0007669"/>
    <property type="project" value="UniProtKB-KW"/>
</dbReference>
<dbReference type="EMBL" id="BPQB01000007">
    <property type="protein sequence ID" value="GJE87674.1"/>
    <property type="molecule type" value="Genomic_DNA"/>
</dbReference>
<evidence type="ECO:0000259" key="11">
    <source>
        <dbReference type="PROSITE" id="PS51466"/>
    </source>
</evidence>
<protein>
    <submittedName>
        <fullName evidence="12">E3 SUMO-protein ligase</fullName>
    </submittedName>
</protein>
<dbReference type="PROSITE" id="PS51044">
    <property type="entry name" value="ZF_SP_RING"/>
    <property type="match status" value="1"/>
</dbReference>
<dbReference type="Pfam" id="PF14324">
    <property type="entry name" value="PINIT"/>
    <property type="match status" value="1"/>
</dbReference>
<evidence type="ECO:0000256" key="4">
    <source>
        <dbReference type="ARBA" id="ARBA00022723"/>
    </source>
</evidence>
<feature type="compositionally biased region" description="Low complexity" evidence="9">
    <location>
        <begin position="568"/>
        <end position="587"/>
    </location>
</feature>
<accession>A0A9P3G4G4</accession>
<dbReference type="GO" id="GO:0016925">
    <property type="term" value="P:protein sumoylation"/>
    <property type="evidence" value="ECO:0007669"/>
    <property type="project" value="TreeGrafter"/>
</dbReference>
<dbReference type="GO" id="GO:0000785">
    <property type="term" value="C:chromatin"/>
    <property type="evidence" value="ECO:0007669"/>
    <property type="project" value="TreeGrafter"/>
</dbReference>